<evidence type="ECO:0000313" key="3">
    <source>
        <dbReference type="EMBL" id="EFO15576.2"/>
    </source>
</evidence>
<proteinExistence type="predicted"/>
<dbReference type="KEGG" id="loa:LOAG_12932"/>
<keyword evidence="4" id="KW-1185">Reference proteome</keyword>
<feature type="compositionally biased region" description="Basic and acidic residues" evidence="1">
    <location>
        <begin position="178"/>
        <end position="197"/>
    </location>
</feature>
<gene>
    <name evidence="3 5" type="ORF">LOAG_12932</name>
</gene>
<dbReference type="OMA" id="KECVHES"/>
<reference evidence="3 4" key="1">
    <citation type="submission" date="2012-04" db="EMBL/GenBank/DDBJ databases">
        <title>The Genome Sequence of Loa loa.</title>
        <authorList>
            <consortium name="The Broad Institute Genome Sequencing Platform"/>
            <consortium name="Broad Institute Genome Sequencing Center for Infectious Disease"/>
            <person name="Nutman T.B."/>
            <person name="Fink D.L."/>
            <person name="Russ C."/>
            <person name="Young S."/>
            <person name="Zeng Q."/>
            <person name="Gargeya S."/>
            <person name="Alvarado L."/>
            <person name="Berlin A."/>
            <person name="Chapman S.B."/>
            <person name="Chen Z."/>
            <person name="Freedman E."/>
            <person name="Gellesch M."/>
            <person name="Goldberg J."/>
            <person name="Griggs A."/>
            <person name="Gujja S."/>
            <person name="Heilman E.R."/>
            <person name="Heiman D."/>
            <person name="Howarth C."/>
            <person name="Mehta T."/>
            <person name="Neiman D."/>
            <person name="Pearson M."/>
            <person name="Roberts A."/>
            <person name="Saif S."/>
            <person name="Shea T."/>
            <person name="Shenoy N."/>
            <person name="Sisk P."/>
            <person name="Stolte C."/>
            <person name="Sykes S."/>
            <person name="White J."/>
            <person name="Yandava C."/>
            <person name="Haas B."/>
            <person name="Henn M.R."/>
            <person name="Nusbaum C."/>
            <person name="Birren B."/>
        </authorList>
    </citation>
    <scope>NUCLEOTIDE SEQUENCE [LARGE SCALE GENOMIC DNA]</scope>
</reference>
<dbReference type="InParanoid" id="A0A1I7VI20"/>
<dbReference type="SUPFAM" id="SSF54160">
    <property type="entry name" value="Chromo domain-like"/>
    <property type="match status" value="1"/>
</dbReference>
<reference evidence="5" key="2">
    <citation type="submission" date="2016-11" db="UniProtKB">
        <authorList>
            <consortium name="WormBaseParasite"/>
        </authorList>
    </citation>
    <scope>IDENTIFICATION</scope>
</reference>
<feature type="compositionally biased region" description="Basic and acidic residues" evidence="1">
    <location>
        <begin position="117"/>
        <end position="139"/>
    </location>
</feature>
<dbReference type="EMBL" id="JH712683">
    <property type="protein sequence ID" value="EFO15576.2"/>
    <property type="molecule type" value="Genomic_DNA"/>
</dbReference>
<dbReference type="CTD" id="9950402"/>
<dbReference type="RefSeq" id="XP_020301254.1">
    <property type="nucleotide sequence ID" value="XM_020448618.1"/>
</dbReference>
<evidence type="ECO:0000313" key="5">
    <source>
        <dbReference type="WBParaSite" id="EN70_2806"/>
    </source>
</evidence>
<feature type="compositionally biased region" description="Basic residues" evidence="1">
    <location>
        <begin position="67"/>
        <end position="78"/>
    </location>
</feature>
<dbReference type="WBParaSite" id="EN70_2806">
    <property type="protein sequence ID" value="EN70_2806"/>
    <property type="gene ID" value="EN70_2806"/>
</dbReference>
<evidence type="ECO:0000256" key="1">
    <source>
        <dbReference type="SAM" id="MobiDB-lite"/>
    </source>
</evidence>
<sequence>MYGDNYDSSFDDDQFNRDEILEERYNKRRKMKEYLLKWKGYSSMNNVSKLKADLEYDALVSDYSFQNKKKNKKSKSKRSQSGASGSGFIGKSTYTVLRHGGPDGLVDEVKLTRFQTKEAKQHAFEKEGVENHGSDASDERSDEDSNDWPKMHPQPRESGIKKGWIPESVVPTPMVADLCERHSDDESGASNDDKPLV</sequence>
<feature type="domain" description="Chromo" evidence="2">
    <location>
        <begin position="15"/>
        <end position="75"/>
    </location>
</feature>
<accession>A0A1S0TKB5</accession>
<feature type="region of interest" description="Disordered" evidence="1">
    <location>
        <begin position="117"/>
        <end position="197"/>
    </location>
</feature>
<evidence type="ECO:0000313" key="4">
    <source>
        <dbReference type="Proteomes" id="UP000095285"/>
    </source>
</evidence>
<dbReference type="OrthoDB" id="5835347at2759"/>
<dbReference type="Gene3D" id="2.40.50.40">
    <property type="match status" value="1"/>
</dbReference>
<dbReference type="PROSITE" id="PS50013">
    <property type="entry name" value="CHROMO_2"/>
    <property type="match status" value="1"/>
</dbReference>
<accession>A0A1I7VI20</accession>
<feature type="region of interest" description="Disordered" evidence="1">
    <location>
        <begin position="67"/>
        <end position="95"/>
    </location>
</feature>
<name>A0A1I7VI20_LOALO</name>
<protein>
    <submittedName>
        <fullName evidence="5">Chromo domain-containing protein</fullName>
    </submittedName>
</protein>
<dbReference type="Proteomes" id="UP000095285">
    <property type="component" value="Unassembled WGS sequence"/>
</dbReference>
<dbReference type="AlphaFoldDB" id="A0A1I7VI20"/>
<organism evidence="4 5">
    <name type="scientific">Loa loa</name>
    <name type="common">Eye worm</name>
    <name type="synonym">Filaria loa</name>
    <dbReference type="NCBI Taxonomy" id="7209"/>
    <lineage>
        <taxon>Eukaryota</taxon>
        <taxon>Metazoa</taxon>
        <taxon>Ecdysozoa</taxon>
        <taxon>Nematoda</taxon>
        <taxon>Chromadorea</taxon>
        <taxon>Rhabditida</taxon>
        <taxon>Spirurina</taxon>
        <taxon>Spiruromorpha</taxon>
        <taxon>Filarioidea</taxon>
        <taxon>Onchocercidae</taxon>
        <taxon>Loa</taxon>
    </lineage>
</organism>
<dbReference type="InterPro" id="IPR016197">
    <property type="entry name" value="Chromo-like_dom_sf"/>
</dbReference>
<dbReference type="InterPro" id="IPR000953">
    <property type="entry name" value="Chromo/chromo_shadow_dom"/>
</dbReference>
<dbReference type="GeneID" id="9950402"/>
<evidence type="ECO:0000259" key="2">
    <source>
        <dbReference type="PROSITE" id="PS50013"/>
    </source>
</evidence>
<feature type="compositionally biased region" description="Basic and acidic residues" evidence="1">
    <location>
        <begin position="147"/>
        <end position="160"/>
    </location>
</feature>